<feature type="transmembrane region" description="Helical" evidence="1">
    <location>
        <begin position="20"/>
        <end position="37"/>
    </location>
</feature>
<evidence type="ECO:0000313" key="3">
    <source>
        <dbReference type="Proteomes" id="UP001631993"/>
    </source>
</evidence>
<name>A0ABW9IUH2_STRGJ</name>
<accession>A0ABW9IUH2</accession>
<keyword evidence="1" id="KW-0812">Transmembrane</keyword>
<organism evidence="2 3">
    <name type="scientific">Streptomyces galilaeus</name>
    <dbReference type="NCBI Taxonomy" id="33899"/>
    <lineage>
        <taxon>Bacteria</taxon>
        <taxon>Bacillati</taxon>
        <taxon>Actinomycetota</taxon>
        <taxon>Actinomycetes</taxon>
        <taxon>Kitasatosporales</taxon>
        <taxon>Streptomycetaceae</taxon>
        <taxon>Streptomyces</taxon>
    </lineage>
</organism>
<comment type="caution">
    <text evidence="2">The sequence shown here is derived from an EMBL/GenBank/DDBJ whole genome shotgun (WGS) entry which is preliminary data.</text>
</comment>
<dbReference type="EMBL" id="JBJVNE010000022">
    <property type="protein sequence ID" value="MFM9651626.1"/>
    <property type="molecule type" value="Genomic_DNA"/>
</dbReference>
<protein>
    <recommendedName>
        <fullName evidence="4">MFS transporter</fullName>
    </recommendedName>
</protein>
<keyword evidence="1" id="KW-1133">Transmembrane helix</keyword>
<reference evidence="2 3" key="1">
    <citation type="submission" date="2024-12" db="EMBL/GenBank/DDBJ databases">
        <title>Forecasting of Potato common scab and diversities of Pathogenic streptomyces spp. in china.</title>
        <authorList>
            <person name="Handique U."/>
            <person name="Wu J."/>
        </authorList>
    </citation>
    <scope>NUCLEOTIDE SEQUENCE [LARGE SCALE GENOMIC DNA]</scope>
    <source>
        <strain evidence="2 3">ZRIMU1585</strain>
    </source>
</reference>
<dbReference type="RefSeq" id="WP_369277570.1">
    <property type="nucleotide sequence ID" value="NZ_JBJVMW010000013.1"/>
</dbReference>
<evidence type="ECO:0000313" key="2">
    <source>
        <dbReference type="EMBL" id="MFM9651626.1"/>
    </source>
</evidence>
<evidence type="ECO:0000256" key="1">
    <source>
        <dbReference type="SAM" id="Phobius"/>
    </source>
</evidence>
<dbReference type="Gene3D" id="1.20.1250.20">
    <property type="entry name" value="MFS general substrate transporter like domains"/>
    <property type="match status" value="1"/>
</dbReference>
<keyword evidence="3" id="KW-1185">Reference proteome</keyword>
<dbReference type="SUPFAM" id="SSF103473">
    <property type="entry name" value="MFS general substrate transporter"/>
    <property type="match status" value="1"/>
</dbReference>
<sequence>MKIDLVGPERRGLAMGFNEAAGYLAVAATVMAAGAIAEHAGLRPEPFLLNAAYAALGL</sequence>
<dbReference type="InterPro" id="IPR036259">
    <property type="entry name" value="MFS_trans_sf"/>
</dbReference>
<evidence type="ECO:0008006" key="4">
    <source>
        <dbReference type="Google" id="ProtNLM"/>
    </source>
</evidence>
<dbReference type="Proteomes" id="UP001631993">
    <property type="component" value="Unassembled WGS sequence"/>
</dbReference>
<gene>
    <name evidence="2" type="ORF">ACKI1S_36425</name>
</gene>
<keyword evidence="1" id="KW-0472">Membrane</keyword>
<proteinExistence type="predicted"/>